<sequence length="132" mass="15159">MKILPYLYDHRICEIGVSCDKAVFWIFDHPKQNNPQGAHPAHIAHGLHPMVAEQGLRPKEHDRQGQHLLALGRIFPQQQDADRHSGSHLFQTTRKEASHSEQPRRCDGHPEQHPDDSARHAVPTIRFRLMPP</sequence>
<organism evidence="2 3">
    <name type="scientific">Paenibacillus dendritiformis C454</name>
    <dbReference type="NCBI Taxonomy" id="1131935"/>
    <lineage>
        <taxon>Bacteria</taxon>
        <taxon>Bacillati</taxon>
        <taxon>Bacillota</taxon>
        <taxon>Bacilli</taxon>
        <taxon>Bacillales</taxon>
        <taxon>Paenibacillaceae</taxon>
        <taxon>Paenibacillus</taxon>
    </lineage>
</organism>
<dbReference type="EMBL" id="AHKH01000109">
    <property type="protein sequence ID" value="EHQ59676.1"/>
    <property type="molecule type" value="Genomic_DNA"/>
</dbReference>
<evidence type="ECO:0000313" key="2">
    <source>
        <dbReference type="EMBL" id="EHQ59676.1"/>
    </source>
</evidence>
<feature type="region of interest" description="Disordered" evidence="1">
    <location>
        <begin position="71"/>
        <end position="123"/>
    </location>
</feature>
<gene>
    <name evidence="2" type="ORF">PDENDC454_24068</name>
</gene>
<feature type="compositionally biased region" description="Basic and acidic residues" evidence="1">
    <location>
        <begin position="93"/>
        <end position="119"/>
    </location>
</feature>
<dbReference type="AlphaFoldDB" id="H3SMM0"/>
<accession>H3SMM0</accession>
<keyword evidence="3" id="KW-1185">Reference proteome</keyword>
<dbReference type="Proteomes" id="UP000003900">
    <property type="component" value="Unassembled WGS sequence"/>
</dbReference>
<proteinExistence type="predicted"/>
<protein>
    <submittedName>
        <fullName evidence="2">Uncharacterized protein</fullName>
    </submittedName>
</protein>
<name>H3SMM0_9BACL</name>
<evidence type="ECO:0000256" key="1">
    <source>
        <dbReference type="SAM" id="MobiDB-lite"/>
    </source>
</evidence>
<comment type="caution">
    <text evidence="2">The sequence shown here is derived from an EMBL/GenBank/DDBJ whole genome shotgun (WGS) entry which is preliminary data.</text>
</comment>
<reference evidence="2 3" key="1">
    <citation type="journal article" date="2012" name="J. Bacteriol.">
        <title>Genome Sequence of the Pattern-Forming Social Bacterium Paenibacillus dendritiformis C454 Chiral Morphotype.</title>
        <authorList>
            <person name="Sirota-Madi A."/>
            <person name="Olender T."/>
            <person name="Helman Y."/>
            <person name="Brainis I."/>
            <person name="Finkelshtein A."/>
            <person name="Roth D."/>
            <person name="Hagai E."/>
            <person name="Leshkowitz D."/>
            <person name="Brodsky L."/>
            <person name="Galatenko V."/>
            <person name="Nikolaev V."/>
            <person name="Gutnick D.L."/>
            <person name="Lancet D."/>
            <person name="Ben-Jacob E."/>
        </authorList>
    </citation>
    <scope>NUCLEOTIDE SEQUENCE [LARGE SCALE GENOMIC DNA]</scope>
    <source>
        <strain evidence="2 3">C454</strain>
    </source>
</reference>
<evidence type="ECO:0000313" key="3">
    <source>
        <dbReference type="Proteomes" id="UP000003900"/>
    </source>
</evidence>